<evidence type="ECO:0000259" key="4">
    <source>
        <dbReference type="PROSITE" id="PS01031"/>
    </source>
</evidence>
<comment type="caution">
    <text evidence="5">The sequence shown here is derived from an EMBL/GenBank/DDBJ whole genome shotgun (WGS) entry which is preliminary data.</text>
</comment>
<evidence type="ECO:0000256" key="1">
    <source>
        <dbReference type="ARBA" id="ARBA00023016"/>
    </source>
</evidence>
<evidence type="ECO:0000256" key="3">
    <source>
        <dbReference type="RuleBase" id="RU003616"/>
    </source>
</evidence>
<evidence type="ECO:0000256" key="2">
    <source>
        <dbReference type="PROSITE-ProRule" id="PRU00285"/>
    </source>
</evidence>
<sequence length="150" mass="16783">MSRLSLFNSPLLLGFDEFERTLDRISKAAGDGYPPYNVEQVGEHRLRITLAVAGFQPDELSVQIEDKQLVIRGKQSDDQERIYLHRGIAARQFQRNFVLAEGIEVTGATLDSGLLHVELLRPLSEPEVKTIEIKSNPKTKPQTITGKAAE</sequence>
<evidence type="ECO:0000313" key="5">
    <source>
        <dbReference type="EMBL" id="MBB3063996.1"/>
    </source>
</evidence>
<dbReference type="Gene3D" id="2.60.40.790">
    <property type="match status" value="1"/>
</dbReference>
<dbReference type="RefSeq" id="WP_183414818.1">
    <property type="nucleotide sequence ID" value="NZ_JACHXA010000001.1"/>
</dbReference>
<keyword evidence="1" id="KW-0346">Stress response</keyword>
<organism evidence="5 6">
    <name type="scientific">Limibacillus halophilus</name>
    <dbReference type="NCBI Taxonomy" id="1579333"/>
    <lineage>
        <taxon>Bacteria</taxon>
        <taxon>Pseudomonadati</taxon>
        <taxon>Pseudomonadota</taxon>
        <taxon>Alphaproteobacteria</taxon>
        <taxon>Rhodospirillales</taxon>
        <taxon>Rhodovibrionaceae</taxon>
        <taxon>Limibacillus</taxon>
    </lineage>
</organism>
<dbReference type="EMBL" id="JACHXA010000001">
    <property type="protein sequence ID" value="MBB3063996.1"/>
    <property type="molecule type" value="Genomic_DNA"/>
</dbReference>
<evidence type="ECO:0000313" key="6">
    <source>
        <dbReference type="Proteomes" id="UP000581135"/>
    </source>
</evidence>
<dbReference type="Pfam" id="PF00011">
    <property type="entry name" value="HSP20"/>
    <property type="match status" value="1"/>
</dbReference>
<keyword evidence="6" id="KW-1185">Reference proteome</keyword>
<dbReference type="CDD" id="cd06470">
    <property type="entry name" value="ACD_IbpA-B_like"/>
    <property type="match status" value="1"/>
</dbReference>
<dbReference type="AlphaFoldDB" id="A0A839SRL6"/>
<dbReference type="InterPro" id="IPR002068">
    <property type="entry name" value="A-crystallin/Hsp20_dom"/>
</dbReference>
<dbReference type="PANTHER" id="PTHR47062">
    <property type="match status" value="1"/>
</dbReference>
<dbReference type="PANTHER" id="PTHR47062:SF1">
    <property type="entry name" value="SMALL HEAT SHOCK PROTEIN IBPA"/>
    <property type="match status" value="1"/>
</dbReference>
<proteinExistence type="inferred from homology"/>
<dbReference type="PROSITE" id="PS01031">
    <property type="entry name" value="SHSP"/>
    <property type="match status" value="1"/>
</dbReference>
<name>A0A839SRL6_9PROT</name>
<reference evidence="5 6" key="1">
    <citation type="submission" date="2020-08" db="EMBL/GenBank/DDBJ databases">
        <title>Genomic Encyclopedia of Type Strains, Phase III (KMG-III): the genomes of soil and plant-associated and newly described type strains.</title>
        <authorList>
            <person name="Whitman W."/>
        </authorList>
    </citation>
    <scope>NUCLEOTIDE SEQUENCE [LARGE SCALE GENOMIC DNA]</scope>
    <source>
        <strain evidence="5 6">CECT 8803</strain>
    </source>
</reference>
<dbReference type="SUPFAM" id="SSF49764">
    <property type="entry name" value="HSP20-like chaperones"/>
    <property type="match status" value="1"/>
</dbReference>
<dbReference type="InterPro" id="IPR037913">
    <property type="entry name" value="ACD_IbpA/B"/>
</dbReference>
<dbReference type="InterPro" id="IPR008978">
    <property type="entry name" value="HSP20-like_chaperone"/>
</dbReference>
<comment type="similarity">
    <text evidence="2 3">Belongs to the small heat shock protein (HSP20) family.</text>
</comment>
<feature type="domain" description="SHSP" evidence="4">
    <location>
        <begin position="27"/>
        <end position="136"/>
    </location>
</feature>
<dbReference type="Proteomes" id="UP000581135">
    <property type="component" value="Unassembled WGS sequence"/>
</dbReference>
<protein>
    <submittedName>
        <fullName evidence="5">HSP20 family molecular chaperone IbpA</fullName>
    </submittedName>
</protein>
<accession>A0A839SRL6</accession>
<gene>
    <name evidence="5" type="ORF">FHR98_000261</name>
</gene>